<dbReference type="InterPro" id="IPR027375">
    <property type="entry name" value="DKNYY"/>
</dbReference>
<evidence type="ECO:0000313" key="1">
    <source>
        <dbReference type="EMBL" id="MFC7436312.1"/>
    </source>
</evidence>
<dbReference type="Pfam" id="PF13644">
    <property type="entry name" value="DKNYY"/>
    <property type="match status" value="1"/>
</dbReference>
<sequence>MASPVDPTISQSYLKSWTGGLHYCSAGLCSELGRRDMPQADRASFRPVSERYAADRQRVYYEGREIAGADPATLRVLGPDHVADQNALYIKGFRVREVDAATARHLPRHYVLDRQKVWYGEFESGRSDYFLSELQGADPARFHLPDPDQDTLGTDGQRLFLGKQTLPLALGKDFRLLESKSLLAFVSDARLHVLAYGLQWPDASAVREAGTAQRSTWLSLPGLPSVQGNGPWRLINGRWLIVQQDRRWRLLADRVQRLTTFDESIWYAVADGTLWYVPPRHEKPPFEVGPASADLRLLSPYYLINNGQVIHHGKPVAGADPSSFRIPPKGEFKLNIDAMDKQWLYDRGERVDTNPP</sequence>
<comment type="caution">
    <text evidence="1">The sequence shown here is derived from an EMBL/GenBank/DDBJ whole genome shotgun (WGS) entry which is preliminary data.</text>
</comment>
<dbReference type="RefSeq" id="WP_382259870.1">
    <property type="nucleotide sequence ID" value="NZ_JBHTBX010000016.1"/>
</dbReference>
<proteinExistence type="predicted"/>
<gene>
    <name evidence="1" type="ORF">ACFQNJ_17520</name>
</gene>
<accession>A0ABW2RDW7</accession>
<name>A0ABW2RDW7_9BURK</name>
<keyword evidence="2" id="KW-1185">Reference proteome</keyword>
<reference evidence="2" key="1">
    <citation type="journal article" date="2019" name="Int. J. Syst. Evol. Microbiol.">
        <title>The Global Catalogue of Microorganisms (GCM) 10K type strain sequencing project: providing services to taxonomists for standard genome sequencing and annotation.</title>
        <authorList>
            <consortium name="The Broad Institute Genomics Platform"/>
            <consortium name="The Broad Institute Genome Sequencing Center for Infectious Disease"/>
            <person name="Wu L."/>
            <person name="Ma J."/>
        </authorList>
    </citation>
    <scope>NUCLEOTIDE SEQUENCE [LARGE SCALE GENOMIC DNA]</scope>
    <source>
        <strain evidence="2">CCUG 54518</strain>
    </source>
</reference>
<dbReference type="EMBL" id="JBHTBX010000016">
    <property type="protein sequence ID" value="MFC7436312.1"/>
    <property type="molecule type" value="Genomic_DNA"/>
</dbReference>
<evidence type="ECO:0000313" key="2">
    <source>
        <dbReference type="Proteomes" id="UP001596495"/>
    </source>
</evidence>
<organism evidence="1 2">
    <name type="scientific">Hydrogenophaga bisanensis</name>
    <dbReference type="NCBI Taxonomy" id="439611"/>
    <lineage>
        <taxon>Bacteria</taxon>
        <taxon>Pseudomonadati</taxon>
        <taxon>Pseudomonadota</taxon>
        <taxon>Betaproteobacteria</taxon>
        <taxon>Burkholderiales</taxon>
        <taxon>Comamonadaceae</taxon>
        <taxon>Hydrogenophaga</taxon>
    </lineage>
</organism>
<protein>
    <submittedName>
        <fullName evidence="1">DKNYY domain-containing protein</fullName>
    </submittedName>
</protein>
<dbReference type="Proteomes" id="UP001596495">
    <property type="component" value="Unassembled WGS sequence"/>
</dbReference>